<feature type="compositionally biased region" description="Basic and acidic residues" evidence="4">
    <location>
        <begin position="94"/>
        <end position="107"/>
    </location>
</feature>
<evidence type="ECO:0000259" key="5">
    <source>
        <dbReference type="PROSITE" id="PS51462"/>
    </source>
</evidence>
<evidence type="ECO:0000256" key="4">
    <source>
        <dbReference type="SAM" id="MobiDB-lite"/>
    </source>
</evidence>
<feature type="compositionally biased region" description="Pro residues" evidence="4">
    <location>
        <begin position="67"/>
        <end position="77"/>
    </location>
</feature>
<evidence type="ECO:0000256" key="1">
    <source>
        <dbReference type="ARBA" id="ARBA00001946"/>
    </source>
</evidence>
<keyword evidence="2" id="KW-0378">Hydrolase</keyword>
<dbReference type="Pfam" id="PF00293">
    <property type="entry name" value="NUDIX"/>
    <property type="match status" value="1"/>
</dbReference>
<organism evidence="6 7">
    <name type="scientific">Streptomyces alboflavus</name>
    <dbReference type="NCBI Taxonomy" id="67267"/>
    <lineage>
        <taxon>Bacteria</taxon>
        <taxon>Bacillati</taxon>
        <taxon>Actinomycetota</taxon>
        <taxon>Actinomycetes</taxon>
        <taxon>Kitasatosporales</taxon>
        <taxon>Streptomycetaceae</taxon>
        <taxon>Streptomyces</taxon>
    </lineage>
</organism>
<dbReference type="AlphaFoldDB" id="A0A1Z1WD33"/>
<keyword evidence="7" id="KW-1185">Reference proteome</keyword>
<dbReference type="InterPro" id="IPR000086">
    <property type="entry name" value="NUDIX_hydrolase_dom"/>
</dbReference>
<evidence type="ECO:0000313" key="6">
    <source>
        <dbReference type="EMBL" id="ARX84298.1"/>
    </source>
</evidence>
<dbReference type="PANTHER" id="PTHR43046">
    <property type="entry name" value="GDP-MANNOSE MANNOSYL HYDROLASE"/>
    <property type="match status" value="1"/>
</dbReference>
<dbReference type="RefSeq" id="WP_087884592.1">
    <property type="nucleotide sequence ID" value="NZ_CP021748.1"/>
</dbReference>
<comment type="cofactor">
    <cofactor evidence="1">
        <name>Mg(2+)</name>
        <dbReference type="ChEBI" id="CHEBI:18420"/>
    </cofactor>
</comment>
<feature type="domain" description="Nudix hydrolase" evidence="5">
    <location>
        <begin position="110"/>
        <end position="245"/>
    </location>
</feature>
<dbReference type="SUPFAM" id="SSF55811">
    <property type="entry name" value="Nudix"/>
    <property type="match status" value="1"/>
</dbReference>
<dbReference type="Gene3D" id="3.90.79.10">
    <property type="entry name" value="Nucleoside Triphosphate Pyrophosphohydrolase"/>
    <property type="match status" value="1"/>
</dbReference>
<evidence type="ECO:0000256" key="3">
    <source>
        <dbReference type="ARBA" id="ARBA00022842"/>
    </source>
</evidence>
<dbReference type="KEGG" id="salf:SMD44_03736"/>
<dbReference type="PANTHER" id="PTHR43046:SF12">
    <property type="entry name" value="GDP-MANNOSE MANNOSYL HYDROLASE"/>
    <property type="match status" value="1"/>
</dbReference>
<sequence length="261" mass="27970">MISLEKGQRPPYVPRVGDLVTDTRLGREGRAMGNEGPYWQLRPLTGGREWEADPKHLRPLLGKQRKPLPPPDVPPCPAAMDPAGAGTTTSSSRSEGDAVHTDVDPADPPKLRRECLVLIRDGHGAVLMVKPKHTGGWHLPGGHAHEGEPSTAAAVRGLKEQTGITRQLSDVLLVDDVPAADEPRSAAGISLVFDGGTLTGNTAVQLPARARDALRGVRWVMAHEVERYTFPPLSRRILTALSCADHGMHVPAYAQGRPAPA</sequence>
<reference evidence="6 7" key="1">
    <citation type="submission" date="2017-05" db="EMBL/GenBank/DDBJ databases">
        <title>Streptomyces alboflavus Genome sequencing and assembly.</title>
        <authorList>
            <person name="Wang Y."/>
            <person name="Du B."/>
            <person name="Ding Y."/>
            <person name="Liu H."/>
            <person name="Hou Q."/>
            <person name="Liu K."/>
            <person name="Wang C."/>
            <person name="Yao L."/>
        </authorList>
    </citation>
    <scope>NUCLEOTIDE SEQUENCE [LARGE SCALE GENOMIC DNA]</scope>
    <source>
        <strain evidence="6 7">MDJK44</strain>
    </source>
</reference>
<proteinExistence type="predicted"/>
<dbReference type="EMBL" id="CP021748">
    <property type="protein sequence ID" value="ARX84298.1"/>
    <property type="molecule type" value="Genomic_DNA"/>
</dbReference>
<gene>
    <name evidence="6" type="ORF">SMD44_03736</name>
</gene>
<protein>
    <recommendedName>
        <fullName evidence="5">Nudix hydrolase domain-containing protein</fullName>
    </recommendedName>
</protein>
<dbReference type="PROSITE" id="PS51462">
    <property type="entry name" value="NUDIX"/>
    <property type="match status" value="1"/>
</dbReference>
<dbReference type="GO" id="GO:0016787">
    <property type="term" value="F:hydrolase activity"/>
    <property type="evidence" value="ECO:0007669"/>
    <property type="project" value="UniProtKB-KW"/>
</dbReference>
<evidence type="ECO:0000256" key="2">
    <source>
        <dbReference type="ARBA" id="ARBA00022801"/>
    </source>
</evidence>
<dbReference type="InterPro" id="IPR015797">
    <property type="entry name" value="NUDIX_hydrolase-like_dom_sf"/>
</dbReference>
<feature type="region of interest" description="Disordered" evidence="4">
    <location>
        <begin position="60"/>
        <end position="107"/>
    </location>
</feature>
<dbReference type="Proteomes" id="UP000195880">
    <property type="component" value="Chromosome"/>
</dbReference>
<evidence type="ECO:0000313" key="7">
    <source>
        <dbReference type="Proteomes" id="UP000195880"/>
    </source>
</evidence>
<name>A0A1Z1WD33_9ACTN</name>
<dbReference type="OrthoDB" id="3872197at2"/>
<accession>A0A1Z1WD33</accession>
<feature type="compositionally biased region" description="Low complexity" evidence="4">
    <location>
        <begin position="78"/>
        <end position="92"/>
    </location>
</feature>
<keyword evidence="3" id="KW-0460">Magnesium</keyword>